<feature type="transmembrane region" description="Helical" evidence="10">
    <location>
        <begin position="302"/>
        <end position="322"/>
    </location>
</feature>
<dbReference type="Pfam" id="PF03155">
    <property type="entry name" value="Alg6_Alg8"/>
    <property type="match status" value="1"/>
</dbReference>
<gene>
    <name evidence="11" type="primary">CG5091_0</name>
    <name evidence="11" type="ORF">g.19264</name>
</gene>
<dbReference type="UniPathway" id="UPA00378"/>
<comment type="similarity">
    <text evidence="3 10">Belongs to the ALG6/ALG8 glucosyltransferase family.</text>
</comment>
<evidence type="ECO:0000256" key="3">
    <source>
        <dbReference type="ARBA" id="ARBA00008715"/>
    </source>
</evidence>
<evidence type="ECO:0000256" key="6">
    <source>
        <dbReference type="ARBA" id="ARBA00022692"/>
    </source>
</evidence>
<dbReference type="PANTHER" id="PTHR12413:SF1">
    <property type="entry name" value="DOLICHYL PYROPHOSPHATE MAN9GLCNAC2 ALPHA-1,3-GLUCOSYLTRANSFERASE"/>
    <property type="match status" value="1"/>
</dbReference>
<keyword evidence="4 10" id="KW-0328">Glycosyltransferase</keyword>
<proteinExistence type="inferred from homology"/>
<evidence type="ECO:0000256" key="9">
    <source>
        <dbReference type="ARBA" id="ARBA00023136"/>
    </source>
</evidence>
<evidence type="ECO:0000256" key="1">
    <source>
        <dbReference type="ARBA" id="ARBA00004477"/>
    </source>
</evidence>
<feature type="transmembrane region" description="Helical" evidence="10">
    <location>
        <begin position="422"/>
        <end position="446"/>
    </location>
</feature>
<feature type="transmembrane region" description="Helical" evidence="10">
    <location>
        <begin position="147"/>
        <end position="163"/>
    </location>
</feature>
<keyword evidence="9 10" id="KW-0472">Membrane</keyword>
<keyword evidence="5 10" id="KW-0808">Transferase</keyword>
<reference evidence="11" key="2">
    <citation type="journal article" date="2015" name="Gigascience">
        <title>Reconstructing a comprehensive transcriptome assembly of a white-pupal translocated strain of the pest fruit fly Bactrocera cucurbitae.</title>
        <authorList>
            <person name="Sim S.B."/>
            <person name="Calla B."/>
            <person name="Hall B."/>
            <person name="DeRego T."/>
            <person name="Geib S.M."/>
        </authorList>
    </citation>
    <scope>NUCLEOTIDE SEQUENCE</scope>
</reference>
<keyword evidence="8 10" id="KW-1133">Transmembrane helix</keyword>
<evidence type="ECO:0000313" key="11">
    <source>
        <dbReference type="EMBL" id="JAD09526.1"/>
    </source>
</evidence>
<dbReference type="PANTHER" id="PTHR12413">
    <property type="entry name" value="DOLICHYL GLYCOSYLTRANSFERASE"/>
    <property type="match status" value="1"/>
</dbReference>
<dbReference type="EC" id="2.4.1.-" evidence="10"/>
<accession>A0A0A1XF20</accession>
<organism evidence="11">
    <name type="scientific">Zeugodacus cucurbitae</name>
    <name type="common">Melon fruit fly</name>
    <name type="synonym">Bactrocera cucurbitae</name>
    <dbReference type="NCBI Taxonomy" id="28588"/>
    <lineage>
        <taxon>Eukaryota</taxon>
        <taxon>Metazoa</taxon>
        <taxon>Ecdysozoa</taxon>
        <taxon>Arthropoda</taxon>
        <taxon>Hexapoda</taxon>
        <taxon>Insecta</taxon>
        <taxon>Pterygota</taxon>
        <taxon>Neoptera</taxon>
        <taxon>Endopterygota</taxon>
        <taxon>Diptera</taxon>
        <taxon>Brachycera</taxon>
        <taxon>Muscomorpha</taxon>
        <taxon>Tephritoidea</taxon>
        <taxon>Tephritidae</taxon>
        <taxon>Zeugodacus</taxon>
        <taxon>Zeugodacus</taxon>
    </lineage>
</organism>
<dbReference type="GO" id="GO:0005789">
    <property type="term" value="C:endoplasmic reticulum membrane"/>
    <property type="evidence" value="ECO:0007669"/>
    <property type="project" value="UniProtKB-SubCell"/>
</dbReference>
<sequence length="488" mass="56499">MKITTINSELLAAISAAIAVRAIVSLYSYSGQGKPPMYGDYEAQRHWQEITTNLEPKDWYRNTNDNDLLYWGLDYPPITAYHSYLLGIIANKYNESFVDLTKSRGVESEAHKIFMRLSVLFADIVIYLPALIVLYLVIVNQQSKKSLLVYLIPMILYPGQILIDNGHFQYNNISLGLFLFAIAAICKEKHYLGAFVYTLALNYKQMELYHAFPIFIYLLRTCFDQKSYSQKIKNFLYIAGIVVSTFVILWLPWLGSLSSILEVVGRLFPIGRGVFEDKVSNFWCVINVVYKIKNKLLNQQMAMLCLGVTAAFVLPLNVHLFFNKRKETFLLSLVSTAMAFYLFSFQVHEKSILLVAAPAFCLLNRYLLETLWFLEVTVFSMFPLFVKDGLTIPYFVLLFLYHVYVKNIVLKKFNERQFKSRLVSAIYSVSVYTMFIISCVSLFAPAPAKYPHIWSLLISVYSFAHFFLYFCFCIWQQFVNDFTKIKTN</sequence>
<feature type="transmembrane region" description="Helical" evidence="10">
    <location>
        <begin position="328"/>
        <end position="345"/>
    </location>
</feature>
<keyword evidence="6 10" id="KW-0812">Transmembrane</keyword>
<feature type="transmembrane region" description="Helical" evidence="10">
    <location>
        <begin position="235"/>
        <end position="253"/>
    </location>
</feature>
<comment type="subcellular location">
    <subcellularLocation>
        <location evidence="1 10">Endoplasmic reticulum membrane</location>
        <topology evidence="1 10">Multi-pass membrane protein</topology>
    </subcellularLocation>
</comment>
<evidence type="ECO:0000256" key="10">
    <source>
        <dbReference type="RuleBase" id="RU363110"/>
    </source>
</evidence>
<keyword evidence="7 10" id="KW-0256">Endoplasmic reticulum</keyword>
<name>A0A0A1XF20_ZEUCU</name>
<reference evidence="11" key="1">
    <citation type="submission" date="2014-11" db="EMBL/GenBank/DDBJ databases">
        <authorList>
            <person name="Geib S."/>
        </authorList>
    </citation>
    <scope>NUCLEOTIDE SEQUENCE</scope>
</reference>
<comment type="pathway">
    <text evidence="2 10">Protein modification; protein glycosylation.</text>
</comment>
<evidence type="ECO:0000256" key="7">
    <source>
        <dbReference type="ARBA" id="ARBA00022824"/>
    </source>
</evidence>
<dbReference type="AlphaFoldDB" id="A0A0A1XF20"/>
<evidence type="ECO:0000256" key="8">
    <source>
        <dbReference type="ARBA" id="ARBA00022989"/>
    </source>
</evidence>
<feature type="transmembrane region" description="Helical" evidence="10">
    <location>
        <begin position="113"/>
        <end position="138"/>
    </location>
</feature>
<feature type="transmembrane region" description="Helical" evidence="10">
    <location>
        <begin position="452"/>
        <end position="475"/>
    </location>
</feature>
<comment type="caution">
    <text evidence="10">Lacks conserved residue(s) required for the propagation of feature annotation.</text>
</comment>
<dbReference type="InterPro" id="IPR004856">
    <property type="entry name" value="Glyco_trans_ALG6/ALG8"/>
</dbReference>
<dbReference type="GO" id="GO:0042281">
    <property type="term" value="F:dolichyl pyrophosphate Man9GlcNAc2 alpha-1,3-glucosyltransferase activity"/>
    <property type="evidence" value="ECO:0007669"/>
    <property type="project" value="TreeGrafter"/>
</dbReference>
<evidence type="ECO:0000256" key="2">
    <source>
        <dbReference type="ARBA" id="ARBA00004922"/>
    </source>
</evidence>
<evidence type="ECO:0000256" key="4">
    <source>
        <dbReference type="ARBA" id="ARBA00022676"/>
    </source>
</evidence>
<protein>
    <recommendedName>
        <fullName evidence="10">Alpha-1,3-glucosyltransferase</fullName>
        <ecNumber evidence="10">2.4.1.-</ecNumber>
    </recommendedName>
</protein>
<dbReference type="EMBL" id="GBXI01004766">
    <property type="protein sequence ID" value="JAD09526.1"/>
    <property type="molecule type" value="Transcribed_RNA"/>
</dbReference>
<evidence type="ECO:0000256" key="5">
    <source>
        <dbReference type="ARBA" id="ARBA00022679"/>
    </source>
</evidence>